<proteinExistence type="predicted"/>
<dbReference type="STRING" id="1003.SAMN04488541_103836"/>
<protein>
    <submittedName>
        <fullName evidence="2">Bacteriocin-type signal sequence-containing protein</fullName>
    </submittedName>
</protein>
<dbReference type="RefSeq" id="WP_091548837.1">
    <property type="nucleotide sequence ID" value="NZ_FONY01000038.1"/>
</dbReference>
<keyword evidence="1" id="KW-0472">Membrane</keyword>
<evidence type="ECO:0000313" key="3">
    <source>
        <dbReference type="Proteomes" id="UP000199513"/>
    </source>
</evidence>
<dbReference type="AlphaFoldDB" id="A0A1I2J2A2"/>
<accession>A0A1I2J2A2</accession>
<reference evidence="2 3" key="1">
    <citation type="submission" date="2016-10" db="EMBL/GenBank/DDBJ databases">
        <authorList>
            <person name="de Groot N.N."/>
        </authorList>
    </citation>
    <scope>NUCLEOTIDE SEQUENCE [LARGE SCALE GENOMIC DNA]</scope>
    <source>
        <strain>GEY</strain>
        <strain evidence="3">DSM 9560</strain>
    </source>
</reference>
<feature type="transmembrane region" description="Helical" evidence="1">
    <location>
        <begin position="21"/>
        <end position="41"/>
    </location>
</feature>
<evidence type="ECO:0000313" key="2">
    <source>
        <dbReference type="EMBL" id="SFF47066.1"/>
    </source>
</evidence>
<evidence type="ECO:0000256" key="1">
    <source>
        <dbReference type="SAM" id="Phobius"/>
    </source>
</evidence>
<sequence length="74" mass="7230">MKKLSLNEMEQIQGGGFTDCALSLAGYGFGLLSLVAGVAGAPLTGGLSLVDATAGAAGLAVSVVSISRSCPMNN</sequence>
<name>A0A1I2J2A2_9BACT</name>
<keyword evidence="3" id="KW-1185">Reference proteome</keyword>
<keyword evidence="1" id="KW-0812">Transmembrane</keyword>
<dbReference type="EMBL" id="FONY01000038">
    <property type="protein sequence ID" value="SFF47066.1"/>
    <property type="molecule type" value="Genomic_DNA"/>
</dbReference>
<dbReference type="Proteomes" id="UP000199513">
    <property type="component" value="Unassembled WGS sequence"/>
</dbReference>
<keyword evidence="1" id="KW-1133">Transmembrane helix</keyword>
<organism evidence="2 3">
    <name type="scientific">Thermoflexibacter ruber</name>
    <dbReference type="NCBI Taxonomy" id="1003"/>
    <lineage>
        <taxon>Bacteria</taxon>
        <taxon>Pseudomonadati</taxon>
        <taxon>Bacteroidota</taxon>
        <taxon>Cytophagia</taxon>
        <taxon>Cytophagales</taxon>
        <taxon>Thermoflexibacteraceae</taxon>
        <taxon>Thermoflexibacter</taxon>
    </lineage>
</organism>
<gene>
    <name evidence="2" type="ORF">SAMN04488541_103836</name>
</gene>
<feature type="transmembrane region" description="Helical" evidence="1">
    <location>
        <begin position="47"/>
        <end position="66"/>
    </location>
</feature>